<comment type="similarity">
    <text evidence="1">Belongs to the N(4)/N(6)-methyltransferase family. N(4) subfamily.</text>
</comment>
<dbReference type="REBASE" id="89682">
    <property type="entry name" value="M.TaqMP01ORF10300P"/>
</dbReference>
<sequence length="318" mass="36139">MSKIKVASKFDPAADLVLYQGDCLKLLPTIPEKFVKLVVTSPPYNLGKPYESRLDMGEYLAQQRRVIEECVRVLDDRGSICWQVGNYVDNGEIIPLDIVLYPIFKSLGLRLRNRIVWHFGHGLHASRRFSGRYEVILWFTKGDDYTFNLDAVRVPQKYPQKKYFKGPKKGQLSGNPLGKNPSDVWEIPNVKANHVEKTIHPCQFPVELIERLVLAMTDEGDWVLDPFVGVGTTAIAALMHHRKTIGAEIMEEYVTIARDRIRLAEKGALRIRPMTRSVFDPGMPNLNVPPQIVRLGPPVVQPQLFDQGGVDVLQEREE</sequence>
<evidence type="ECO:0000256" key="6">
    <source>
        <dbReference type="ARBA" id="ARBA00023125"/>
    </source>
</evidence>
<dbReference type="PANTHER" id="PTHR13370">
    <property type="entry name" value="RNA METHYLASE-RELATED"/>
    <property type="match status" value="1"/>
</dbReference>
<dbReference type="PROSITE" id="PS00093">
    <property type="entry name" value="N4_MTASE"/>
    <property type="match status" value="1"/>
</dbReference>
<dbReference type="GO" id="GO:0003677">
    <property type="term" value="F:DNA binding"/>
    <property type="evidence" value="ECO:0007669"/>
    <property type="project" value="UniProtKB-KW"/>
</dbReference>
<dbReference type="PRINTS" id="PR00508">
    <property type="entry name" value="S21N4MTFRASE"/>
</dbReference>
<keyword evidence="5" id="KW-0680">Restriction system</keyword>
<dbReference type="PANTHER" id="PTHR13370:SF3">
    <property type="entry name" value="TRNA (GUANINE(10)-N2)-METHYLTRANSFERASE HOMOLOG"/>
    <property type="match status" value="1"/>
</dbReference>
<dbReference type="EMBL" id="JMFG01000006">
    <property type="protein sequence ID" value="KDA54548.1"/>
    <property type="molecule type" value="Genomic_DNA"/>
</dbReference>
<dbReference type="Proteomes" id="UP000027284">
    <property type="component" value="Unassembled WGS sequence"/>
</dbReference>
<evidence type="ECO:0000313" key="11">
    <source>
        <dbReference type="Proteomes" id="UP000027284"/>
    </source>
</evidence>
<keyword evidence="4" id="KW-0949">S-adenosyl-L-methionine</keyword>
<organism evidence="10 11">
    <name type="scientific">Thermoanaerobaculum aquaticum</name>
    <dbReference type="NCBI Taxonomy" id="1312852"/>
    <lineage>
        <taxon>Bacteria</taxon>
        <taxon>Pseudomonadati</taxon>
        <taxon>Acidobacteriota</taxon>
        <taxon>Thermoanaerobaculia</taxon>
        <taxon>Thermoanaerobaculales</taxon>
        <taxon>Thermoanaerobaculaceae</taxon>
        <taxon>Thermoanaerobaculum</taxon>
    </lineage>
</organism>
<dbReference type="InterPro" id="IPR001091">
    <property type="entry name" value="RM_Methyltransferase"/>
</dbReference>
<gene>
    <name evidence="10" type="ORF">EG19_10300</name>
</gene>
<dbReference type="GO" id="GO:0015667">
    <property type="term" value="F:site-specific DNA-methyltransferase (cytosine-N4-specific) activity"/>
    <property type="evidence" value="ECO:0007669"/>
    <property type="project" value="UniProtKB-EC"/>
</dbReference>
<dbReference type="Gene3D" id="3.40.50.150">
    <property type="entry name" value="Vaccinia Virus protein VP39"/>
    <property type="match status" value="1"/>
</dbReference>
<keyword evidence="6" id="KW-0238">DNA-binding</keyword>
<dbReference type="Pfam" id="PF01555">
    <property type="entry name" value="N6_N4_Mtase"/>
    <property type="match status" value="1"/>
</dbReference>
<proteinExistence type="inferred from homology"/>
<evidence type="ECO:0000256" key="8">
    <source>
        <dbReference type="RuleBase" id="RU362026"/>
    </source>
</evidence>
<dbReference type="GO" id="GO:0009307">
    <property type="term" value="P:DNA restriction-modification system"/>
    <property type="evidence" value="ECO:0007669"/>
    <property type="project" value="UniProtKB-KW"/>
</dbReference>
<dbReference type="InterPro" id="IPR017985">
    <property type="entry name" value="MeTrfase_CN4_CS"/>
</dbReference>
<dbReference type="EC" id="2.1.1.-" evidence="8"/>
<accession>A0A062XUM7</accession>
<keyword evidence="3 10" id="KW-0808">Transferase</keyword>
<keyword evidence="2 10" id="KW-0489">Methyltransferase</keyword>
<dbReference type="InterPro" id="IPR002941">
    <property type="entry name" value="DNA_methylase_N4/N6"/>
</dbReference>
<feature type="domain" description="DNA methylase N-4/N-6" evidence="9">
    <location>
        <begin position="35"/>
        <end position="258"/>
    </location>
</feature>
<comment type="caution">
    <text evidence="10">The sequence shown here is derived from an EMBL/GenBank/DDBJ whole genome shotgun (WGS) entry which is preliminary data.</text>
</comment>
<dbReference type="GO" id="GO:0009007">
    <property type="term" value="F:site-specific DNA-methyltransferase (adenine-specific) activity"/>
    <property type="evidence" value="ECO:0007669"/>
    <property type="project" value="TreeGrafter"/>
</dbReference>
<evidence type="ECO:0000256" key="4">
    <source>
        <dbReference type="ARBA" id="ARBA00022691"/>
    </source>
</evidence>
<evidence type="ECO:0000259" key="9">
    <source>
        <dbReference type="Pfam" id="PF01555"/>
    </source>
</evidence>
<dbReference type="InterPro" id="IPR029063">
    <property type="entry name" value="SAM-dependent_MTases_sf"/>
</dbReference>
<dbReference type="GO" id="GO:0005737">
    <property type="term" value="C:cytoplasm"/>
    <property type="evidence" value="ECO:0007669"/>
    <property type="project" value="TreeGrafter"/>
</dbReference>
<evidence type="ECO:0000256" key="3">
    <source>
        <dbReference type="ARBA" id="ARBA00022679"/>
    </source>
</evidence>
<dbReference type="RefSeq" id="WP_038047087.1">
    <property type="nucleotide sequence ID" value="NZ_JMFG01000006.1"/>
</dbReference>
<evidence type="ECO:0000256" key="5">
    <source>
        <dbReference type="ARBA" id="ARBA00022747"/>
    </source>
</evidence>
<dbReference type="STRING" id="1312852.EG19_10300"/>
<reference evidence="10 11" key="1">
    <citation type="submission" date="2014-04" db="EMBL/GenBank/DDBJ databases">
        <title>The Genome Sequence of Thermoanaerobaculum aquaticum MP-01, The First Cultivated Group 23 Acidobacterium.</title>
        <authorList>
            <person name="Stamps B.W."/>
            <person name="Losey N.A."/>
            <person name="Lawson P.A."/>
            <person name="Stevenson B.S."/>
        </authorList>
    </citation>
    <scope>NUCLEOTIDE SEQUENCE [LARGE SCALE GENOMIC DNA]</scope>
    <source>
        <strain evidence="10 11">MP-01</strain>
    </source>
</reference>
<dbReference type="GO" id="GO:0032259">
    <property type="term" value="P:methylation"/>
    <property type="evidence" value="ECO:0007669"/>
    <property type="project" value="UniProtKB-KW"/>
</dbReference>
<dbReference type="OrthoDB" id="9800801at2"/>
<evidence type="ECO:0000256" key="2">
    <source>
        <dbReference type="ARBA" id="ARBA00022603"/>
    </source>
</evidence>
<evidence type="ECO:0000256" key="7">
    <source>
        <dbReference type="ARBA" id="ARBA00049120"/>
    </source>
</evidence>
<dbReference type="AlphaFoldDB" id="A0A062XUM7"/>
<dbReference type="GO" id="GO:0008170">
    <property type="term" value="F:N-methyltransferase activity"/>
    <property type="evidence" value="ECO:0007669"/>
    <property type="project" value="InterPro"/>
</dbReference>
<evidence type="ECO:0000313" key="10">
    <source>
        <dbReference type="EMBL" id="KDA54548.1"/>
    </source>
</evidence>
<protein>
    <recommendedName>
        <fullName evidence="8">Methyltransferase</fullName>
        <ecNumber evidence="8">2.1.1.-</ecNumber>
    </recommendedName>
</protein>
<comment type="catalytic activity">
    <reaction evidence="7">
        <text>a 2'-deoxycytidine in DNA + S-adenosyl-L-methionine = an N(4)-methyl-2'-deoxycytidine in DNA + S-adenosyl-L-homocysteine + H(+)</text>
        <dbReference type="Rhea" id="RHEA:16857"/>
        <dbReference type="Rhea" id="RHEA-COMP:11369"/>
        <dbReference type="Rhea" id="RHEA-COMP:13674"/>
        <dbReference type="ChEBI" id="CHEBI:15378"/>
        <dbReference type="ChEBI" id="CHEBI:57856"/>
        <dbReference type="ChEBI" id="CHEBI:59789"/>
        <dbReference type="ChEBI" id="CHEBI:85452"/>
        <dbReference type="ChEBI" id="CHEBI:137933"/>
        <dbReference type="EC" id="2.1.1.113"/>
    </reaction>
</comment>
<evidence type="ECO:0000256" key="1">
    <source>
        <dbReference type="ARBA" id="ARBA00010203"/>
    </source>
</evidence>
<name>A0A062XUM7_9BACT</name>
<dbReference type="SUPFAM" id="SSF53335">
    <property type="entry name" value="S-adenosyl-L-methionine-dependent methyltransferases"/>
    <property type="match status" value="1"/>
</dbReference>
<keyword evidence="11" id="KW-1185">Reference proteome</keyword>